<evidence type="ECO:0000256" key="7">
    <source>
        <dbReference type="PIRNR" id="PIRNR000524"/>
    </source>
</evidence>
<dbReference type="PANTHER" id="PTHR42778">
    <property type="entry name" value="2-AMINOETHYLPHOSPHONATE--PYRUVATE TRANSAMINASE"/>
    <property type="match status" value="1"/>
</dbReference>
<dbReference type="Pfam" id="PF00266">
    <property type="entry name" value="Aminotran_5"/>
    <property type="match status" value="1"/>
</dbReference>
<evidence type="ECO:0000256" key="6">
    <source>
        <dbReference type="ARBA" id="ARBA00049460"/>
    </source>
</evidence>
<accession>A0A7J7K8D5</accession>
<evidence type="ECO:0000256" key="1">
    <source>
        <dbReference type="ARBA" id="ARBA00001933"/>
    </source>
</evidence>
<evidence type="ECO:0000256" key="5">
    <source>
        <dbReference type="ARBA" id="ARBA00023317"/>
    </source>
</evidence>
<dbReference type="InterPro" id="IPR024169">
    <property type="entry name" value="SP_NH2Trfase/AEP_transaminase"/>
</dbReference>
<keyword evidence="11" id="KW-1185">Reference proteome</keyword>
<name>A0A7J7K8D5_BUGNE</name>
<evidence type="ECO:0000256" key="8">
    <source>
        <dbReference type="PIRSR" id="PIRSR000524-50"/>
    </source>
</evidence>
<dbReference type="GO" id="GO:0019700">
    <property type="term" value="P:organic phosphonate catabolic process"/>
    <property type="evidence" value="ECO:0007669"/>
    <property type="project" value="InterPro"/>
</dbReference>
<dbReference type="InterPro" id="IPR015421">
    <property type="entry name" value="PyrdxlP-dep_Trfase_major"/>
</dbReference>
<gene>
    <name evidence="10" type="ORF">EB796_007863</name>
</gene>
<keyword evidence="2" id="KW-0032">Aminotransferase</keyword>
<keyword evidence="3" id="KW-0808">Transferase</keyword>
<dbReference type="OrthoDB" id="7403325at2759"/>
<sequence length="414" mass="46491">MKGAQLFRSLVLERQRVVMRMLSARMSSLQENKLFTPGPLNTTPTVKSAMMRDLGSRDTEFLEVVAYIRRQLLKLASVSCVCVSCVKCARVRVCYENPLYLNCLHIHNDNASADEFTAIPLQGSGTYSVESVLQSTVPRTSDSRVLVLSGGAYGERIAKICSYLSINHDVLTNPADTAVDLEKLKGQLSSAPYTNVCVVHCETTSGVVNPVENIGSLVKQILPDCTYFIDAMSSFGAVKLNLNTCHADFLVSSANKCIQGVPGFGFVLARTSKLLQCKDNSRSLSLDLYEQYANLEKSGMFRFTPPTHTMLAFKQALVELEDEGGVDKRAERYKQNNKLLSEGMRDLGFEQVVKSKDAGYIITSFRYPSPSFDFDLFYDKLKAKAFYCRPSSVPWKDDQQRYIPYREYWRYPRS</sequence>
<comment type="catalytic activity">
    <reaction evidence="6">
        <text>(2-aminoethyl)phosphonate + pyruvate = phosphonoacetaldehyde + L-alanine</text>
        <dbReference type="Rhea" id="RHEA:17021"/>
        <dbReference type="ChEBI" id="CHEBI:15361"/>
        <dbReference type="ChEBI" id="CHEBI:57418"/>
        <dbReference type="ChEBI" id="CHEBI:57972"/>
        <dbReference type="ChEBI" id="CHEBI:58383"/>
        <dbReference type="EC" id="2.6.1.37"/>
    </reaction>
</comment>
<dbReference type="HAMAP" id="MF_01376">
    <property type="entry name" value="PhnW_aminotrans_5"/>
    <property type="match status" value="1"/>
</dbReference>
<evidence type="ECO:0000256" key="4">
    <source>
        <dbReference type="ARBA" id="ARBA00022898"/>
    </source>
</evidence>
<reference evidence="10" key="1">
    <citation type="submission" date="2020-06" db="EMBL/GenBank/DDBJ databases">
        <title>Draft genome of Bugula neritina, a colonial animal packing powerful symbionts and potential medicines.</title>
        <authorList>
            <person name="Rayko M."/>
        </authorList>
    </citation>
    <scope>NUCLEOTIDE SEQUENCE [LARGE SCALE GENOMIC DNA]</scope>
    <source>
        <strain evidence="10">Kwan_BN1</strain>
    </source>
</reference>
<organism evidence="10 11">
    <name type="scientific">Bugula neritina</name>
    <name type="common">Brown bryozoan</name>
    <name type="synonym">Sertularia neritina</name>
    <dbReference type="NCBI Taxonomy" id="10212"/>
    <lineage>
        <taxon>Eukaryota</taxon>
        <taxon>Metazoa</taxon>
        <taxon>Spiralia</taxon>
        <taxon>Lophotrochozoa</taxon>
        <taxon>Bryozoa</taxon>
        <taxon>Gymnolaemata</taxon>
        <taxon>Cheilostomatida</taxon>
        <taxon>Flustrina</taxon>
        <taxon>Buguloidea</taxon>
        <taxon>Bugulidae</taxon>
        <taxon>Bugula</taxon>
    </lineage>
</organism>
<dbReference type="EMBL" id="VXIV02001228">
    <property type="protein sequence ID" value="KAF6033826.1"/>
    <property type="molecule type" value="Genomic_DNA"/>
</dbReference>
<comment type="catalytic activity">
    <reaction evidence="7">
        <text>glyoxylate + L-alanine = glycine + pyruvate</text>
        <dbReference type="Rhea" id="RHEA:24248"/>
        <dbReference type="ChEBI" id="CHEBI:15361"/>
        <dbReference type="ChEBI" id="CHEBI:36655"/>
        <dbReference type="ChEBI" id="CHEBI:57305"/>
        <dbReference type="ChEBI" id="CHEBI:57972"/>
        <dbReference type="EC" id="2.6.1.44"/>
    </reaction>
</comment>
<feature type="modified residue" description="N6-(pyridoxal phosphate)lysine" evidence="8">
    <location>
        <position position="256"/>
    </location>
</feature>
<evidence type="ECO:0000313" key="11">
    <source>
        <dbReference type="Proteomes" id="UP000593567"/>
    </source>
</evidence>
<dbReference type="InterPro" id="IPR012703">
    <property type="entry name" value="NH2EtPonate_pyrv_transaminase"/>
</dbReference>
<protein>
    <recommendedName>
        <fullName evidence="7">Alanine--glyoxylate aminotransferase</fullName>
        <ecNumber evidence="7">2.6.1.44</ecNumber>
    </recommendedName>
</protein>
<comment type="similarity">
    <text evidence="7">Belongs to the class-V pyridoxal-phosphate-dependent aminotransferase family.</text>
</comment>
<evidence type="ECO:0000259" key="9">
    <source>
        <dbReference type="Pfam" id="PF00266"/>
    </source>
</evidence>
<dbReference type="GO" id="GO:0008453">
    <property type="term" value="F:alanine-glyoxylate transaminase activity"/>
    <property type="evidence" value="ECO:0007669"/>
    <property type="project" value="UniProtKB-EC"/>
</dbReference>
<dbReference type="Gene3D" id="3.40.640.10">
    <property type="entry name" value="Type I PLP-dependent aspartate aminotransferase-like (Major domain)"/>
    <property type="match status" value="1"/>
</dbReference>
<keyword evidence="5" id="KW-0670">Pyruvate</keyword>
<dbReference type="GO" id="GO:0047304">
    <property type="term" value="F:2-aminoethylphosphonate-pyruvate transaminase activity"/>
    <property type="evidence" value="ECO:0007669"/>
    <property type="project" value="UniProtKB-EC"/>
</dbReference>
<comment type="caution">
    <text evidence="10">The sequence shown here is derived from an EMBL/GenBank/DDBJ whole genome shotgun (WGS) entry which is preliminary data.</text>
</comment>
<dbReference type="NCBIfam" id="NF010006">
    <property type="entry name" value="PRK13479.1"/>
    <property type="match status" value="1"/>
</dbReference>
<feature type="domain" description="Aminotransferase class V" evidence="9">
    <location>
        <begin position="158"/>
        <end position="360"/>
    </location>
</feature>
<dbReference type="InterPro" id="IPR015422">
    <property type="entry name" value="PyrdxlP-dep_Trfase_small"/>
</dbReference>
<dbReference type="Proteomes" id="UP000593567">
    <property type="component" value="Unassembled WGS sequence"/>
</dbReference>
<keyword evidence="4 7" id="KW-0663">Pyridoxal phosphate</keyword>
<dbReference type="InterPro" id="IPR015424">
    <property type="entry name" value="PyrdxlP-dep_Trfase"/>
</dbReference>
<dbReference type="InterPro" id="IPR000192">
    <property type="entry name" value="Aminotrans_V_dom"/>
</dbReference>
<comment type="cofactor">
    <cofactor evidence="1 7 8">
        <name>pyridoxal 5'-phosphate</name>
        <dbReference type="ChEBI" id="CHEBI:597326"/>
    </cofactor>
</comment>
<dbReference type="SUPFAM" id="SSF53383">
    <property type="entry name" value="PLP-dependent transferases"/>
    <property type="match status" value="1"/>
</dbReference>
<dbReference type="PIRSF" id="PIRSF000524">
    <property type="entry name" value="SPT"/>
    <property type="match status" value="1"/>
</dbReference>
<proteinExistence type="inferred from homology"/>
<evidence type="ECO:0000313" key="10">
    <source>
        <dbReference type="EMBL" id="KAF6033826.1"/>
    </source>
</evidence>
<evidence type="ECO:0000256" key="2">
    <source>
        <dbReference type="ARBA" id="ARBA00022576"/>
    </source>
</evidence>
<dbReference type="Gene3D" id="3.90.1150.10">
    <property type="entry name" value="Aspartate Aminotransferase, domain 1"/>
    <property type="match status" value="1"/>
</dbReference>
<dbReference type="AlphaFoldDB" id="A0A7J7K8D5"/>
<dbReference type="EC" id="2.6.1.44" evidence="7"/>
<evidence type="ECO:0000256" key="3">
    <source>
        <dbReference type="ARBA" id="ARBA00022679"/>
    </source>
</evidence>
<dbReference type="PANTHER" id="PTHR42778:SF1">
    <property type="entry name" value="2-AMINOETHYLPHOSPHONATE--PYRUVATE TRANSAMINASE"/>
    <property type="match status" value="1"/>
</dbReference>